<evidence type="ECO:0000313" key="3">
    <source>
        <dbReference type="Proteomes" id="UP001607303"/>
    </source>
</evidence>
<dbReference type="PANTHER" id="PTHR12436:SF38">
    <property type="entry name" value="SAC3 DOMAIN-CONTAINING PROTEIN 1"/>
    <property type="match status" value="1"/>
</dbReference>
<feature type="domain" description="SAC3/GANP/THP3 conserved" evidence="1">
    <location>
        <begin position="12"/>
        <end position="338"/>
    </location>
</feature>
<dbReference type="Pfam" id="PF03399">
    <property type="entry name" value="SAC3_GANP"/>
    <property type="match status" value="1"/>
</dbReference>
<reference evidence="2 3" key="1">
    <citation type="journal article" date="2024" name="Ann. Entomol. Soc. Am.">
        <title>Genomic analyses of the southern and eastern yellowjacket wasps (Hymenoptera: Vespidae) reveal evolutionary signatures of social life.</title>
        <authorList>
            <person name="Catto M.A."/>
            <person name="Caine P.B."/>
            <person name="Orr S.E."/>
            <person name="Hunt B.G."/>
            <person name="Goodisman M.A.D."/>
        </authorList>
    </citation>
    <scope>NUCLEOTIDE SEQUENCE [LARGE SCALE GENOMIC DNA]</scope>
    <source>
        <strain evidence="2">232</strain>
        <tissue evidence="2">Head and thorax</tissue>
    </source>
</reference>
<dbReference type="EMBL" id="JAYRBN010000050">
    <property type="protein sequence ID" value="KAL2744532.1"/>
    <property type="molecule type" value="Genomic_DNA"/>
</dbReference>
<proteinExistence type="predicted"/>
<sequence length="379" mass="44737">MTETINGMCLLMCPEKERWMREKEGLLHRFEIDEKTKHLKKPKADPNKIIKSFSRPAAGQIMTDPSLLRPGPILLSTIKYLFTKILIRTDVDWVHIYDFTFDRLRAIRQDLVIQRIGTIMSIQILEPIVRFHTYAAQRLCERNISEFDPKINDQHLLECIKQLLVLYDTVNRTEKLELHENIEVLTLIDNRAEMEALYILLNIGDISALNRALSLPEKLRHKVEGSSISYKYIYSLVLKELCTSVSTNTKTPSNTYMCHNVQFEEYEKVFQHYFIFLLLQYKYIYSFVYYFRDVLQIMSSGYNNKILTFPGLKLQELILYKDIEKLEKDCNLFNLTFTNQNILFQKTSFNDKILLANCERYYTPQILHKFLPNILLGSL</sequence>
<evidence type="ECO:0000313" key="2">
    <source>
        <dbReference type="EMBL" id="KAL2744532.1"/>
    </source>
</evidence>
<accession>A0ABD2CHH8</accession>
<dbReference type="PANTHER" id="PTHR12436">
    <property type="entry name" value="80 KDA MCM3-ASSOCIATED PROTEIN"/>
    <property type="match status" value="1"/>
</dbReference>
<dbReference type="Gene3D" id="1.25.40.990">
    <property type="match status" value="1"/>
</dbReference>
<protein>
    <submittedName>
        <fullName evidence="2">Germinal-center associated nuclear protein</fullName>
    </submittedName>
</protein>
<organism evidence="2 3">
    <name type="scientific">Vespula maculifrons</name>
    <name type="common">Eastern yellow jacket</name>
    <name type="synonym">Wasp</name>
    <dbReference type="NCBI Taxonomy" id="7453"/>
    <lineage>
        <taxon>Eukaryota</taxon>
        <taxon>Metazoa</taxon>
        <taxon>Ecdysozoa</taxon>
        <taxon>Arthropoda</taxon>
        <taxon>Hexapoda</taxon>
        <taxon>Insecta</taxon>
        <taxon>Pterygota</taxon>
        <taxon>Neoptera</taxon>
        <taxon>Endopterygota</taxon>
        <taxon>Hymenoptera</taxon>
        <taxon>Apocrita</taxon>
        <taxon>Aculeata</taxon>
        <taxon>Vespoidea</taxon>
        <taxon>Vespidae</taxon>
        <taxon>Vespinae</taxon>
        <taxon>Vespula</taxon>
    </lineage>
</organism>
<keyword evidence="3" id="KW-1185">Reference proteome</keyword>
<dbReference type="AlphaFoldDB" id="A0ABD2CHH8"/>
<dbReference type="Proteomes" id="UP001607303">
    <property type="component" value="Unassembled WGS sequence"/>
</dbReference>
<gene>
    <name evidence="2" type="ORF">V1477_007074</name>
</gene>
<evidence type="ECO:0000259" key="1">
    <source>
        <dbReference type="Pfam" id="PF03399"/>
    </source>
</evidence>
<comment type="caution">
    <text evidence="2">The sequence shown here is derived from an EMBL/GenBank/DDBJ whole genome shotgun (WGS) entry which is preliminary data.</text>
</comment>
<name>A0ABD2CHH8_VESMC</name>
<dbReference type="InterPro" id="IPR045107">
    <property type="entry name" value="SAC3/GANP/THP3"/>
</dbReference>
<dbReference type="InterPro" id="IPR005062">
    <property type="entry name" value="SAC3/GANP/THP3_conserved"/>
</dbReference>